<feature type="region of interest" description="Disordered" evidence="4">
    <location>
        <begin position="2175"/>
        <end position="2209"/>
    </location>
</feature>
<feature type="compositionally biased region" description="Low complexity" evidence="4">
    <location>
        <begin position="1131"/>
        <end position="1153"/>
    </location>
</feature>
<feature type="region of interest" description="Disordered" evidence="4">
    <location>
        <begin position="236"/>
        <end position="279"/>
    </location>
</feature>
<dbReference type="InterPro" id="IPR011989">
    <property type="entry name" value="ARM-like"/>
</dbReference>
<dbReference type="InterPro" id="IPR034085">
    <property type="entry name" value="TOG"/>
</dbReference>
<sequence length="2293" mass="240475">MADDKDVRDLADAKKLPLPDRIAHTNWKARVAAYEDISAACREIYDDADPKLNEFAPLFPKAVSEPNAAAVDKALDALSAFLAKASEQHASRICEKTCANMVAKCLSARTSTLTRVLEVMLLFVELEQADKVMEALVAGLSNKNPKVVVAALEMIYNTVNLFGHRVVTPKPIIVALPALFESKDGKAREKVKEIVVELSRWMGPDAIRAVLFDKMRDAMRDDISRAMELAEPARVPPRLTRKQQAKAADVQEQAPAASAGADGAAGGLAPMEEDMPEAADPYDYAEPKKVAQELTSANFFAKLEEKKWTERRDAVLFLKGLADTPRIAPGDFGDVMRELKKLITKDSNVVVVAESINCVGLLAKGLRKEFASWARNTASALLEKFKEKNTNVGNAVSTALTYMHKYCWHLTEVVEDLTEAMGHANPKVKEDTYKWLTEAIKQEPKANLKGLVPALMGAAAKGAEEAAPALREAAQGFMVAFTVRFGNTAVLEKFTTKMDDARKKKLQDMVAEAMGGGGGSAAPAPAAAAPAATTPVRASMAPSLSLKSRLPAGGSRPTTAARPSTAAPAASAASAGGGSAAAPKKAAGGGDGDDDASLAGGSLSRDQAVAALTEMFGEALVAALQDDQWKSRLDAMETVAGRSADPSVAAASGSMLVQAMSHVPSAGWGEKNFQVMAKQFEVLRNIAAGNPAFSKRDAFTCINGLIDKVGDLKLKQPSFETLTCLAEAVGPQFVMAQLHKKAAAHKNPKVQSEAINWIARAITEFGLAGCDVRALLDWAKEDLGSANAGVRNAAIQMLGVMYRFLGPALGDMIRADVKPALMTAIDGEFAKNADLGKPEPTRFSRAAAPARGGAGGKAAGGKGGAGVGGGAAAAGSGGGGGFDADDLLPRTDISGQITGELVGLLGSANWKERKAALDSIETILTQAGNRIQPQTGDLLPELKKRLADSNKNLTTQALTVLGRIAKAMGRAIDRNGKPLLAPAVKNITDQKQTVRSAVTEMLDAWVGVTSASAVMPDVMEFYTSSKITADGKAETLRWLGALVAAGKVGECVGDALKAAAIGGADKAAEVRDAASKLLAALIEMVGPAELGLAAQGLDANSRKAALEAISKATGAPVPVAAAATVAAASSRPSTAAVRSSTTSLRASTTTLPRGTLNSTSRPGTAKPAGGLLNKSIAGASMAAAAADAGALITPDNKKEERAKKGRFRPAKLQIMPDEAQTLEAEFGPLLGPALKAAAFSKDFKKHCEAADMITKSLPATYDDVIAVVDLLFRWSTLRILESNTASLVKVLELLKLLLDLMIERGYRLSEYESKLILPAVVEKSGHNQDKLKAEHRELLRRFALVYPPVKVIAYVKDGLESKNSKTRVVCMDEIAAIVDRSGPVVYRAAAPVAGSRPASAAAGETVMAAVAKLVAERDTAVRAACLGVMEVLYCIEGVAIWDYLGRLTDQQKSLIEERIKAAGNRMARAGQVPGYKAAEYNLAPVQDDPMMVSPGPGNATTPRRPASPMQRSGIGLGVAAGTAAAAGPAASPGYGRPTAGAGILESQQLRAATIAAPVPASGFAAAAAVPLGPGQPGSPMQVTAAQLPAAAADPAAAAAAGYDVRRISSPMMMNRYNSFQLQQGQAPAVGASVGVLTMLDGGSEEETIRNWVIMLDRLQGVDWEEAIQAMKLLCFSYMEVDRQSRHVEALLMDARNVDELVLVLAGRLDQSLWDASASTLCLPGGPVYNARACKYSINALMNMCNLHQLTARIGDAALTKLFSALLAALIDARLRQVADGDGLLKAVNMMIMKLLEQASRSGVFGALVALLRTPNPRIYEMATAATTLEAARAENLLRWNDMVVKCLIKMTKQLATIIPTINVGEVLVHLHRYMQALGADEVRRRSSLEDKPLRMVKTMLHELCKHRGYDIYKDMENMPGVHELPEEMVMMPYIRLNLDTLHIDKRPATAAPGGAGAAALTAAAAAPRPATAPSAEVPSTSGAAPTAAPVARPRGIPSAFSGAANSPAAAQPQVLAPLSTNSMAPPQQPGAAASPKVSAPVVAAPAAVAATAPAPLATSTSAPLNLDPSSAEFTRPVTDEQEARNILAAIFKRIGDKSQSNQALVDLHHFMEANPNIDVLNQMMSQVSPYFKTYLSRGLNKVKLQMSHAAAAAAAAQEQQQPAAAVAAAAPAVARQQQSSDGGMAPPASSGTARTASSTWSTPDGDATARPTVITVAEKLAISEARSPASPGRLRGVGNLDELRSRMINLSTNLSDLPVRASNPAVAQSAAMSQDLLDLQERMKKIQNLGAAS</sequence>
<dbReference type="EMBL" id="JAEHOD010000001">
    <property type="protein sequence ID" value="KAG2454860.1"/>
    <property type="molecule type" value="Genomic_DNA"/>
</dbReference>
<evidence type="ECO:0000259" key="5">
    <source>
        <dbReference type="SMART" id="SM01349"/>
    </source>
</evidence>
<dbReference type="InterPro" id="IPR048491">
    <property type="entry name" value="XMAP215_CLASP_TOG"/>
</dbReference>
<dbReference type="InterPro" id="IPR016024">
    <property type="entry name" value="ARM-type_fold"/>
</dbReference>
<dbReference type="Pfam" id="PF21041">
    <property type="entry name" value="XMAP215_CLASP_TOG"/>
    <property type="match status" value="2"/>
</dbReference>
<comment type="subcellular location">
    <subcellularLocation>
        <location evidence="1">Cytoplasm</location>
        <location evidence="1">Cytoskeleton</location>
    </subcellularLocation>
</comment>
<comment type="caution">
    <text evidence="6">The sequence shown here is derived from an EMBL/GenBank/DDBJ whole genome shotgun (WGS) entry which is preliminary data.</text>
</comment>
<dbReference type="GO" id="GO:0046785">
    <property type="term" value="P:microtubule polymerization"/>
    <property type="evidence" value="ECO:0007669"/>
    <property type="project" value="InterPro"/>
</dbReference>
<feature type="region of interest" description="Disordered" evidence="4">
    <location>
        <begin position="1131"/>
        <end position="1170"/>
    </location>
</feature>
<dbReference type="GO" id="GO:0007051">
    <property type="term" value="P:spindle organization"/>
    <property type="evidence" value="ECO:0007669"/>
    <property type="project" value="InterPro"/>
</dbReference>
<dbReference type="Proteomes" id="UP000613740">
    <property type="component" value="Unassembled WGS sequence"/>
</dbReference>
<feature type="region of interest" description="Disordered" evidence="4">
    <location>
        <begin position="1970"/>
        <end position="1990"/>
    </location>
</feature>
<dbReference type="FunFam" id="1.25.10.10:FF:000121">
    <property type="entry name" value="Protein MOR1"/>
    <property type="match status" value="1"/>
</dbReference>
<keyword evidence="7" id="KW-1185">Reference proteome</keyword>
<dbReference type="FunFam" id="1.25.10.10:FF:000019">
    <property type="entry name" value="Cytoskeleton-associated protein 5"/>
    <property type="match status" value="1"/>
</dbReference>
<dbReference type="InterPro" id="IPR045110">
    <property type="entry name" value="XMAP215"/>
</dbReference>
<gene>
    <name evidence="6" type="ORF">HYH02_000691</name>
</gene>
<dbReference type="GO" id="GO:0005856">
    <property type="term" value="C:cytoskeleton"/>
    <property type="evidence" value="ECO:0007669"/>
    <property type="project" value="UniProtKB-SubCell"/>
</dbReference>
<evidence type="ECO:0000256" key="2">
    <source>
        <dbReference type="ARBA" id="ARBA00022490"/>
    </source>
</evidence>
<reference evidence="6" key="1">
    <citation type="journal article" date="2020" name="bioRxiv">
        <title>Comparative genomics of Chlamydomonas.</title>
        <authorList>
            <person name="Craig R.J."/>
            <person name="Hasan A.R."/>
            <person name="Ness R.W."/>
            <person name="Keightley P.D."/>
        </authorList>
    </citation>
    <scope>NUCLEOTIDE SEQUENCE</scope>
    <source>
        <strain evidence="6">CCAP 11/173</strain>
    </source>
</reference>
<dbReference type="GO" id="GO:0051010">
    <property type="term" value="F:microtubule plus-end binding"/>
    <property type="evidence" value="ECO:0007669"/>
    <property type="project" value="InterPro"/>
</dbReference>
<feature type="domain" description="TOG" evidence="5">
    <location>
        <begin position="602"/>
        <end position="838"/>
    </location>
</feature>
<evidence type="ECO:0000256" key="1">
    <source>
        <dbReference type="ARBA" id="ARBA00004245"/>
    </source>
</evidence>
<dbReference type="Gene3D" id="1.25.10.10">
    <property type="entry name" value="Leucine-rich Repeat Variant"/>
    <property type="match status" value="5"/>
</dbReference>
<dbReference type="GO" id="GO:0061863">
    <property type="term" value="F:microtubule plus end polymerase"/>
    <property type="evidence" value="ECO:0007669"/>
    <property type="project" value="InterPro"/>
</dbReference>
<dbReference type="GO" id="GO:0030951">
    <property type="term" value="P:establishment or maintenance of microtubule cytoskeleton polarity"/>
    <property type="evidence" value="ECO:0007669"/>
    <property type="project" value="InterPro"/>
</dbReference>
<dbReference type="SUPFAM" id="SSF48371">
    <property type="entry name" value="ARM repeat"/>
    <property type="match status" value="2"/>
</dbReference>
<evidence type="ECO:0000256" key="4">
    <source>
        <dbReference type="SAM" id="MobiDB-lite"/>
    </source>
</evidence>
<evidence type="ECO:0000256" key="3">
    <source>
        <dbReference type="ARBA" id="ARBA00023212"/>
    </source>
</evidence>
<keyword evidence="2" id="KW-0963">Cytoplasm</keyword>
<proteinExistence type="predicted"/>
<evidence type="ECO:0000313" key="7">
    <source>
        <dbReference type="Proteomes" id="UP000613740"/>
    </source>
</evidence>
<feature type="compositionally biased region" description="Low complexity" evidence="4">
    <location>
        <begin position="2185"/>
        <end position="2203"/>
    </location>
</feature>
<accession>A0A835WZ00</accession>
<dbReference type="OrthoDB" id="205662at2759"/>
<feature type="domain" description="TOG" evidence="5">
    <location>
        <begin position="1217"/>
        <end position="1468"/>
    </location>
</feature>
<dbReference type="PANTHER" id="PTHR12609">
    <property type="entry name" value="MICROTUBULE ASSOCIATED PROTEIN XMAP215"/>
    <property type="match status" value="1"/>
</dbReference>
<feature type="domain" description="TOG" evidence="5">
    <location>
        <begin position="283"/>
        <end position="520"/>
    </location>
</feature>
<organism evidence="6 7">
    <name type="scientific">Chlamydomonas schloesseri</name>
    <dbReference type="NCBI Taxonomy" id="2026947"/>
    <lineage>
        <taxon>Eukaryota</taxon>
        <taxon>Viridiplantae</taxon>
        <taxon>Chlorophyta</taxon>
        <taxon>core chlorophytes</taxon>
        <taxon>Chlorophyceae</taxon>
        <taxon>CS clade</taxon>
        <taxon>Chlamydomonadales</taxon>
        <taxon>Chlamydomonadaceae</taxon>
        <taxon>Chlamydomonas</taxon>
    </lineage>
</organism>
<feature type="region of interest" description="Disordered" evidence="4">
    <location>
        <begin position="539"/>
        <end position="600"/>
    </location>
</feature>
<feature type="domain" description="TOG" evidence="5">
    <location>
        <begin position="4"/>
        <end position="236"/>
    </location>
</feature>
<dbReference type="Pfam" id="PF21040">
    <property type="entry name" value="CEP104-like_TOG"/>
    <property type="match status" value="1"/>
</dbReference>
<name>A0A835WZ00_9CHLO</name>
<feature type="domain" description="TOG" evidence="5">
    <location>
        <begin position="886"/>
        <end position="1118"/>
    </location>
</feature>
<protein>
    <recommendedName>
        <fullName evidence="5">TOG domain-containing protein</fullName>
    </recommendedName>
</protein>
<keyword evidence="3" id="KW-0206">Cytoskeleton</keyword>
<feature type="compositionally biased region" description="Low complexity" evidence="4">
    <location>
        <begin position="555"/>
        <end position="586"/>
    </location>
</feature>
<evidence type="ECO:0000313" key="6">
    <source>
        <dbReference type="EMBL" id="KAG2454860.1"/>
    </source>
</evidence>
<dbReference type="SMART" id="SM01349">
    <property type="entry name" value="TOG"/>
    <property type="match status" value="5"/>
</dbReference>